<feature type="region of interest" description="Disordered" evidence="1">
    <location>
        <begin position="161"/>
        <end position="311"/>
    </location>
</feature>
<feature type="compositionally biased region" description="Basic and acidic residues" evidence="1">
    <location>
        <begin position="272"/>
        <end position="282"/>
    </location>
</feature>
<dbReference type="EMBL" id="DF933856">
    <property type="protein sequence ID" value="GAM44060.1"/>
    <property type="molecule type" value="Genomic_DNA"/>
</dbReference>
<sequence>MKSPHPGDFAQPSEPIFRNIERQSPTSKAREDPHTYNRDDRGRARVAHEADGRQRRKPSTSRSRREYMADSTLYLYTSLTAGSSHIITATSRLETILKANKIPFQAIDIATDDAARRLWGRYSKGRKLPGLVKYKTIIGDLEQIEEWNEYGELKAEIGAVSDPNDFSSEPKKTDTVEAPKPAPVAAVATTTSNKSSGTSTPHIQIQNPPVSEKKEDQRTLALRLAGEEAAARAKENARSKLGAKPVTTEGEGKATPTSDPKAKGTESAVVPAEKKDDEKKPNLEAASSTATENDTETKKEPTSETVSPAGLAAVSSANFHADNAELLGLVGHHRGSIVSATTQDEQEQVRKDIRASISEAPADGDIDALRKTAEEKKGDTILEDEDEDSEEDKEEGKKEKPATETNKEEVKEEEETQKQDPKDETKAGVSVAD</sequence>
<organism evidence="2 3">
    <name type="scientific">Talaromyces pinophilus</name>
    <name type="common">Penicillium pinophilum</name>
    <dbReference type="NCBI Taxonomy" id="128442"/>
    <lineage>
        <taxon>Eukaryota</taxon>
        <taxon>Fungi</taxon>
        <taxon>Dikarya</taxon>
        <taxon>Ascomycota</taxon>
        <taxon>Pezizomycotina</taxon>
        <taxon>Eurotiomycetes</taxon>
        <taxon>Eurotiomycetidae</taxon>
        <taxon>Eurotiales</taxon>
        <taxon>Trichocomaceae</taxon>
        <taxon>Talaromyces</taxon>
        <taxon>Talaromyces sect. Talaromyces</taxon>
    </lineage>
</organism>
<feature type="region of interest" description="Disordered" evidence="1">
    <location>
        <begin position="338"/>
        <end position="433"/>
    </location>
</feature>
<feature type="region of interest" description="Disordered" evidence="1">
    <location>
        <begin position="1"/>
        <end position="65"/>
    </location>
</feature>
<dbReference type="PROSITE" id="PS51354">
    <property type="entry name" value="GLUTAREDOXIN_2"/>
    <property type="match status" value="1"/>
</dbReference>
<feature type="compositionally biased region" description="Basic and acidic residues" evidence="1">
    <location>
        <begin position="367"/>
        <end position="380"/>
    </location>
</feature>
<comment type="caution">
    <text evidence="2">The sequence shown here is derived from an EMBL/GenBank/DDBJ whole genome shotgun (WGS) entry which is preliminary data.</text>
</comment>
<dbReference type="Pfam" id="PF04908">
    <property type="entry name" value="SH3BGR"/>
    <property type="match status" value="1"/>
</dbReference>
<feature type="compositionally biased region" description="Basic and acidic residues" evidence="1">
    <location>
        <begin position="225"/>
        <end position="238"/>
    </location>
</feature>
<keyword evidence="3" id="KW-1185">Reference proteome</keyword>
<dbReference type="Gene3D" id="3.40.30.10">
    <property type="entry name" value="Glutaredoxin"/>
    <property type="match status" value="1"/>
</dbReference>
<proteinExistence type="predicted"/>
<dbReference type="Proteomes" id="UP000053095">
    <property type="component" value="Unassembled WGS sequence"/>
</dbReference>
<feature type="compositionally biased region" description="Basic and acidic residues" evidence="1">
    <location>
        <begin position="168"/>
        <end position="177"/>
    </location>
</feature>
<feature type="compositionally biased region" description="Basic and acidic residues" evidence="1">
    <location>
        <begin position="28"/>
        <end position="53"/>
    </location>
</feature>
<evidence type="ECO:0000313" key="2">
    <source>
        <dbReference type="EMBL" id="GAM44060.1"/>
    </source>
</evidence>
<protein>
    <submittedName>
        <fullName evidence="2">Uncharacterized protein</fullName>
    </submittedName>
</protein>
<feature type="compositionally biased region" description="Low complexity" evidence="1">
    <location>
        <begin position="178"/>
        <end position="200"/>
    </location>
</feature>
<dbReference type="SUPFAM" id="SSF52833">
    <property type="entry name" value="Thioredoxin-like"/>
    <property type="match status" value="1"/>
</dbReference>
<evidence type="ECO:0000256" key="1">
    <source>
        <dbReference type="SAM" id="MobiDB-lite"/>
    </source>
</evidence>
<accession>A0A6V8HQ06</accession>
<feature type="compositionally biased region" description="Basic and acidic residues" evidence="1">
    <location>
        <begin position="394"/>
        <end position="426"/>
    </location>
</feature>
<evidence type="ECO:0000313" key="3">
    <source>
        <dbReference type="Proteomes" id="UP000053095"/>
    </source>
</evidence>
<gene>
    <name evidence="2" type="ORF">TCE0_060f19378</name>
</gene>
<name>A0A6V8HQ06_TALPI</name>
<dbReference type="AlphaFoldDB" id="A0A6V8HQ06"/>
<reference evidence="3" key="1">
    <citation type="journal article" date="2015" name="Genome Announc.">
        <title>Draft genome sequence of Talaromyces cellulolyticus strain Y-94, a source of lignocellulosic biomass-degrading enzymes.</title>
        <authorList>
            <person name="Fujii T."/>
            <person name="Koike H."/>
            <person name="Sawayama S."/>
            <person name="Yano S."/>
            <person name="Inoue H."/>
        </authorList>
    </citation>
    <scope>NUCLEOTIDE SEQUENCE [LARGE SCALE GENOMIC DNA]</scope>
    <source>
        <strain evidence="3">Y-94</strain>
    </source>
</reference>
<dbReference type="InterPro" id="IPR036249">
    <property type="entry name" value="Thioredoxin-like_sf"/>
</dbReference>
<feature type="compositionally biased region" description="Acidic residues" evidence="1">
    <location>
        <begin position="381"/>
        <end position="393"/>
    </location>
</feature>
<dbReference type="InterPro" id="IPR006993">
    <property type="entry name" value="Glut_rich_SH3-bd"/>
</dbReference>